<dbReference type="Proteomes" id="UP000011864">
    <property type="component" value="Chromosome"/>
</dbReference>
<dbReference type="KEGG" id="gps:C427_3694"/>
<dbReference type="STRING" id="1129794.C427_3694"/>
<organism evidence="1 2">
    <name type="scientific">Paraglaciecola psychrophila 170</name>
    <dbReference type="NCBI Taxonomy" id="1129794"/>
    <lineage>
        <taxon>Bacteria</taxon>
        <taxon>Pseudomonadati</taxon>
        <taxon>Pseudomonadota</taxon>
        <taxon>Gammaproteobacteria</taxon>
        <taxon>Alteromonadales</taxon>
        <taxon>Alteromonadaceae</taxon>
        <taxon>Paraglaciecola</taxon>
    </lineage>
</organism>
<dbReference type="eggNOG" id="ENOG5033BXF">
    <property type="taxonomic scope" value="Bacteria"/>
</dbReference>
<name>K7AA04_9ALTE</name>
<dbReference type="EMBL" id="CP003837">
    <property type="protein sequence ID" value="AGH45802.1"/>
    <property type="molecule type" value="Genomic_DNA"/>
</dbReference>
<dbReference type="PATRIC" id="fig|1129794.4.peg.3678"/>
<dbReference type="HOGENOM" id="CLU_179209_0_0_6"/>
<keyword evidence="2" id="KW-1185">Reference proteome</keyword>
<evidence type="ECO:0000313" key="1">
    <source>
        <dbReference type="EMBL" id="AGH45802.1"/>
    </source>
</evidence>
<proteinExistence type="predicted"/>
<dbReference type="RefSeq" id="WP_007637844.1">
    <property type="nucleotide sequence ID" value="NC_020514.1"/>
</dbReference>
<accession>K7AA04</accession>
<sequence>MKKLILDHSYTPSPLKSINQDLSELTTENDPDESVFLKLVTQRDEFIQNFLENIPEEEKIKFVTAELQVNGALVAYAEESFKASLKQLSGLVRGRKAVNKYR</sequence>
<evidence type="ECO:0000313" key="2">
    <source>
        <dbReference type="Proteomes" id="UP000011864"/>
    </source>
</evidence>
<gene>
    <name evidence="1" type="ORF">C427_3694</name>
</gene>
<protein>
    <submittedName>
        <fullName evidence="1">Uncharacterized protein</fullName>
    </submittedName>
</protein>
<reference evidence="1 2" key="1">
    <citation type="journal article" date="2013" name="Genome Announc.">
        <title>Complete Genome Sequence of Glaciecola psychrophila Strain 170T.</title>
        <authorList>
            <person name="Yin J."/>
            <person name="Chen J."/>
            <person name="Liu G."/>
            <person name="Yu Y."/>
            <person name="Song L."/>
            <person name="Wang X."/>
            <person name="Qu X."/>
        </authorList>
    </citation>
    <scope>NUCLEOTIDE SEQUENCE [LARGE SCALE GENOMIC DNA]</scope>
    <source>
        <strain evidence="1 2">170</strain>
    </source>
</reference>
<dbReference type="OrthoDB" id="6322408at2"/>
<dbReference type="AlphaFoldDB" id="K7AA04"/>